<sequence length="133" mass="15802">MQSRFPGHIPLVNLPGIQELFCKTGPQDEQIVHQLCYSESVILFKELFVLGHVLLTHLSEDLVFLDHERGNWRRRWLAVGRAVDQLALNVIVGQTRDWRQRSVSRMRLVRKYVLLAWRTRKHTIQIMEWKFTV</sequence>
<evidence type="ECO:0000313" key="3">
    <source>
        <dbReference type="Proteomes" id="UP001642409"/>
    </source>
</evidence>
<organism evidence="1">
    <name type="scientific">Hexamita inflata</name>
    <dbReference type="NCBI Taxonomy" id="28002"/>
    <lineage>
        <taxon>Eukaryota</taxon>
        <taxon>Metamonada</taxon>
        <taxon>Diplomonadida</taxon>
        <taxon>Hexamitidae</taxon>
        <taxon>Hexamitinae</taxon>
        <taxon>Hexamita</taxon>
    </lineage>
</organism>
<dbReference type="EMBL" id="CATOUU010000722">
    <property type="protein sequence ID" value="CAI9944263.1"/>
    <property type="molecule type" value="Genomic_DNA"/>
</dbReference>
<comment type="caution">
    <text evidence="1">The sequence shown here is derived from an EMBL/GenBank/DDBJ whole genome shotgun (WGS) entry which is preliminary data.</text>
</comment>
<dbReference type="Proteomes" id="UP001642409">
    <property type="component" value="Unassembled WGS sequence"/>
</dbReference>
<protein>
    <submittedName>
        <fullName evidence="2">Hypothetical_protein</fullName>
    </submittedName>
</protein>
<dbReference type="AlphaFoldDB" id="A0AA86ULT6"/>
<dbReference type="EMBL" id="CAXDID020000154">
    <property type="protein sequence ID" value="CAL6042613.1"/>
    <property type="molecule type" value="Genomic_DNA"/>
</dbReference>
<reference evidence="2 3" key="2">
    <citation type="submission" date="2024-07" db="EMBL/GenBank/DDBJ databases">
        <authorList>
            <person name="Akdeniz Z."/>
        </authorList>
    </citation>
    <scope>NUCLEOTIDE SEQUENCE [LARGE SCALE GENOMIC DNA]</scope>
</reference>
<keyword evidence="3" id="KW-1185">Reference proteome</keyword>
<evidence type="ECO:0000313" key="1">
    <source>
        <dbReference type="EMBL" id="CAI9944263.1"/>
    </source>
</evidence>
<evidence type="ECO:0000313" key="2">
    <source>
        <dbReference type="EMBL" id="CAL6042613.1"/>
    </source>
</evidence>
<accession>A0AA86ULT6</accession>
<proteinExistence type="predicted"/>
<reference evidence="1" key="1">
    <citation type="submission" date="2023-06" db="EMBL/GenBank/DDBJ databases">
        <authorList>
            <person name="Kurt Z."/>
        </authorList>
    </citation>
    <scope>NUCLEOTIDE SEQUENCE</scope>
</reference>
<name>A0AA86ULT6_9EUKA</name>
<gene>
    <name evidence="1" type="ORF">HINF_LOCUS31908</name>
    <name evidence="2" type="ORF">HINF_LOCUS39676</name>
</gene>